<proteinExistence type="predicted"/>
<gene>
    <name evidence="1" type="ORF">FNV43_RR19399</name>
</gene>
<reference evidence="1" key="1">
    <citation type="submission" date="2020-03" db="EMBL/GenBank/DDBJ databases">
        <title>A high-quality chromosome-level genome assembly of a woody plant with both climbing and erect habits, Rhamnella rubrinervis.</title>
        <authorList>
            <person name="Lu Z."/>
            <person name="Yang Y."/>
            <person name="Zhu X."/>
            <person name="Sun Y."/>
        </authorList>
    </citation>
    <scope>NUCLEOTIDE SEQUENCE</scope>
    <source>
        <strain evidence="1">BYM</strain>
        <tissue evidence="1">Leaf</tissue>
    </source>
</reference>
<keyword evidence="2" id="KW-1185">Reference proteome</keyword>
<sequence>MNNQSVVLSIDSIGHSFLLFLADACLLRSVNQPSEQGKNASGAFENDSSRMKETLTLSFVSEPCGVRSKASENSRIYKEKTKFFHDKLVSQMDFEVGQHVILNCSKWKLMPVRTGEVFKVNGHRLKPFYVGIEVPAPANVPLYNPP</sequence>
<organism evidence="1 2">
    <name type="scientific">Rhamnella rubrinervis</name>
    <dbReference type="NCBI Taxonomy" id="2594499"/>
    <lineage>
        <taxon>Eukaryota</taxon>
        <taxon>Viridiplantae</taxon>
        <taxon>Streptophyta</taxon>
        <taxon>Embryophyta</taxon>
        <taxon>Tracheophyta</taxon>
        <taxon>Spermatophyta</taxon>
        <taxon>Magnoliopsida</taxon>
        <taxon>eudicotyledons</taxon>
        <taxon>Gunneridae</taxon>
        <taxon>Pentapetalae</taxon>
        <taxon>rosids</taxon>
        <taxon>fabids</taxon>
        <taxon>Rosales</taxon>
        <taxon>Rhamnaceae</taxon>
        <taxon>rhamnoid group</taxon>
        <taxon>Rhamneae</taxon>
        <taxon>Rhamnella</taxon>
    </lineage>
</organism>
<dbReference type="OrthoDB" id="1592968at2759"/>
<dbReference type="AlphaFoldDB" id="A0A8K0DSL4"/>
<evidence type="ECO:0000313" key="1">
    <source>
        <dbReference type="EMBL" id="KAF3436652.1"/>
    </source>
</evidence>
<protein>
    <submittedName>
        <fullName evidence="1">Uncharacterized protein</fullName>
    </submittedName>
</protein>
<name>A0A8K0DSL4_9ROSA</name>
<accession>A0A8K0DSL4</accession>
<dbReference type="Proteomes" id="UP000796880">
    <property type="component" value="Unassembled WGS sequence"/>
</dbReference>
<evidence type="ECO:0000313" key="2">
    <source>
        <dbReference type="Proteomes" id="UP000796880"/>
    </source>
</evidence>
<comment type="caution">
    <text evidence="1">The sequence shown here is derived from an EMBL/GenBank/DDBJ whole genome shotgun (WGS) entry which is preliminary data.</text>
</comment>
<dbReference type="EMBL" id="VOIH02000009">
    <property type="protein sequence ID" value="KAF3436652.1"/>
    <property type="molecule type" value="Genomic_DNA"/>
</dbReference>